<keyword evidence="2" id="KW-0328">Glycosyltransferase</keyword>
<name>A0A5B9DPB1_9HYPH</name>
<dbReference type="GO" id="GO:0016757">
    <property type="term" value="F:glycosyltransferase activity"/>
    <property type="evidence" value="ECO:0007669"/>
    <property type="project" value="UniProtKB-KW"/>
</dbReference>
<dbReference type="KEGG" id="yti:FNA67_10365"/>
<dbReference type="EMBL" id="CP041690">
    <property type="protein sequence ID" value="QEE20549.1"/>
    <property type="molecule type" value="Genomic_DNA"/>
</dbReference>
<dbReference type="CDD" id="cd06423">
    <property type="entry name" value="CESA_like"/>
    <property type="match status" value="1"/>
</dbReference>
<organism evidence="4 5">
    <name type="scientific">Paradevosia tibetensis</name>
    <dbReference type="NCBI Taxonomy" id="1447062"/>
    <lineage>
        <taxon>Bacteria</taxon>
        <taxon>Pseudomonadati</taxon>
        <taxon>Pseudomonadota</taxon>
        <taxon>Alphaproteobacteria</taxon>
        <taxon>Hyphomicrobiales</taxon>
        <taxon>Devosiaceae</taxon>
        <taxon>Paradevosia</taxon>
    </lineage>
</organism>
<dbReference type="AlphaFoldDB" id="A0A5B9DPB1"/>
<keyword evidence="5" id="KW-1185">Reference proteome</keyword>
<dbReference type="RefSeq" id="WP_147655985.1">
    <property type="nucleotide sequence ID" value="NZ_BMFM01000001.1"/>
</dbReference>
<dbReference type="Pfam" id="PF00535">
    <property type="entry name" value="Glycos_transf_2"/>
    <property type="match status" value="1"/>
</dbReference>
<comment type="similarity">
    <text evidence="1">Belongs to the glycosyltransferase 2 family.</text>
</comment>
<gene>
    <name evidence="4" type="ORF">FNA67_10365</name>
</gene>
<dbReference type="Proteomes" id="UP000321062">
    <property type="component" value="Chromosome"/>
</dbReference>
<evidence type="ECO:0000256" key="1">
    <source>
        <dbReference type="ARBA" id="ARBA00006739"/>
    </source>
</evidence>
<evidence type="ECO:0000256" key="2">
    <source>
        <dbReference type="ARBA" id="ARBA00022676"/>
    </source>
</evidence>
<proteinExistence type="inferred from homology"/>
<protein>
    <submittedName>
        <fullName evidence="4">Glycosyltransferase family 2 protein</fullName>
    </submittedName>
</protein>
<keyword evidence="3 4" id="KW-0808">Transferase</keyword>
<accession>A0A5B9DPB1</accession>
<evidence type="ECO:0000313" key="4">
    <source>
        <dbReference type="EMBL" id="QEE20549.1"/>
    </source>
</evidence>
<dbReference type="InterPro" id="IPR001173">
    <property type="entry name" value="Glyco_trans_2-like"/>
</dbReference>
<dbReference type="SUPFAM" id="SSF53448">
    <property type="entry name" value="Nucleotide-diphospho-sugar transferases"/>
    <property type="match status" value="1"/>
</dbReference>
<dbReference type="PANTHER" id="PTHR43630:SF1">
    <property type="entry name" value="POLY-BETA-1,6-N-ACETYL-D-GLUCOSAMINE SYNTHASE"/>
    <property type="match status" value="1"/>
</dbReference>
<evidence type="ECO:0000313" key="5">
    <source>
        <dbReference type="Proteomes" id="UP000321062"/>
    </source>
</evidence>
<dbReference type="OrthoDB" id="276604at2"/>
<sequence>MSLSSSSVTEGTQPSAAGGHQYWSVDSAPARLTRSLPLWSAPLVLVIFSVMSVILLFAINRVPVLAQAFPNRDFVFSPYIGTHSVPLRIFIVSFYVAFSTMFGSSLRGKIRFFLELLLYYVLVVGALDAINIVGYRLAGFVYSLHVIEILSGLIGFFVFSAKLLDHGSMPARADAPFNRRYKLASLVRLTIAVALSIAIAVGVDRMDLPLVLDLRNVALLGGTGPGVFLFLPTLFFVLYVDGTLQAILRRRSAFAPPVTVIVPAHNEAHVIARTIGAIDSSAAVYDGKVEVIVLNNASSDETIAVASAALSDARHLRGRVIDVPTPGKALALNRGIAETATEFVIRIDADTQVQRETIARAMRHFSRADVGVVGGMPIAPGDGPFDRARTLEVLLKHGYYQVAYGAFDGTIGVPGMFAAYRTALVRDVGGFVQGMNGEDTDVSLRIGELGNRVVSDPSVVYVSEVPRTYKHLREQRMRWFRSVYHVSARNRTYLDSWDLSVRGKVVLPFMLLNSARRAMTVPLAIFGALHLLLAFDPTGTLTGQAVLAVLLGAPALMGAFAALANGRVGALIGLPEYVGFRLLRSYLTLESVLSIAAAPSAGRESRDR</sequence>
<dbReference type="InterPro" id="IPR029044">
    <property type="entry name" value="Nucleotide-diphossugar_trans"/>
</dbReference>
<evidence type="ECO:0000256" key="3">
    <source>
        <dbReference type="ARBA" id="ARBA00022679"/>
    </source>
</evidence>
<dbReference type="PANTHER" id="PTHR43630">
    <property type="entry name" value="POLY-BETA-1,6-N-ACETYL-D-GLUCOSAMINE SYNTHASE"/>
    <property type="match status" value="1"/>
</dbReference>
<reference evidence="4 5" key="1">
    <citation type="journal article" date="2015" name="Int. J. Syst. Evol. Microbiol.">
        <title>Youhaiella tibetensis gen. nov., sp. nov., isolated from subsurface sediment.</title>
        <authorList>
            <person name="Wang Y.X."/>
            <person name="Huang F.Q."/>
            <person name="Nogi Y."/>
            <person name="Pang S.J."/>
            <person name="Wang P.K."/>
            <person name="Lv J."/>
        </authorList>
    </citation>
    <scope>NUCLEOTIDE SEQUENCE [LARGE SCALE GENOMIC DNA]</scope>
    <source>
        <strain evidence="5">fig4</strain>
    </source>
</reference>
<dbReference type="Gene3D" id="3.90.550.10">
    <property type="entry name" value="Spore Coat Polysaccharide Biosynthesis Protein SpsA, Chain A"/>
    <property type="match status" value="1"/>
</dbReference>